<dbReference type="Gene3D" id="2.30.30.290">
    <property type="entry name" value="YopX-like domains"/>
    <property type="match status" value="1"/>
</dbReference>
<name>A0A0F9WDZ9_9ZZZZ</name>
<reference evidence="2" key="1">
    <citation type="journal article" date="2015" name="Nature">
        <title>Complex archaea that bridge the gap between prokaryotes and eukaryotes.</title>
        <authorList>
            <person name="Spang A."/>
            <person name="Saw J.H."/>
            <person name="Jorgensen S.L."/>
            <person name="Zaremba-Niedzwiedzka K."/>
            <person name="Martijn J."/>
            <person name="Lind A.E."/>
            <person name="van Eijk R."/>
            <person name="Schleper C."/>
            <person name="Guy L."/>
            <person name="Ettema T.J."/>
        </authorList>
    </citation>
    <scope>NUCLEOTIDE SEQUENCE</scope>
</reference>
<dbReference type="InterPro" id="IPR019096">
    <property type="entry name" value="YopX_protein"/>
</dbReference>
<sequence>MSRLTFRAWDGEQMVSPDYVDRDGYAHWKANSIPEGTDRVMQWTGLLDKRGAEVFEGDILGGIWEGGWIAYCDKCKGFEYFAGQDGCFSCLGDVRWRDIVEDEGKLEVIGNIYVNPERMQL</sequence>
<dbReference type="EMBL" id="LAZR01000295">
    <property type="protein sequence ID" value="KKN76463.1"/>
    <property type="molecule type" value="Genomic_DNA"/>
</dbReference>
<protein>
    <recommendedName>
        <fullName evidence="1">YopX protein domain-containing protein</fullName>
    </recommendedName>
</protein>
<organism evidence="2">
    <name type="scientific">marine sediment metagenome</name>
    <dbReference type="NCBI Taxonomy" id="412755"/>
    <lineage>
        <taxon>unclassified sequences</taxon>
        <taxon>metagenomes</taxon>
        <taxon>ecological metagenomes</taxon>
    </lineage>
</organism>
<dbReference type="SUPFAM" id="SSF159006">
    <property type="entry name" value="YopX-like"/>
    <property type="match status" value="1"/>
</dbReference>
<feature type="domain" description="YopX protein" evidence="1">
    <location>
        <begin position="32"/>
        <end position="120"/>
    </location>
</feature>
<gene>
    <name evidence="2" type="ORF">LCGC14_0369720</name>
</gene>
<dbReference type="AlphaFoldDB" id="A0A0F9WDZ9"/>
<evidence type="ECO:0000313" key="2">
    <source>
        <dbReference type="EMBL" id="KKN76463.1"/>
    </source>
</evidence>
<dbReference type="Pfam" id="PF09643">
    <property type="entry name" value="YopX"/>
    <property type="match status" value="1"/>
</dbReference>
<dbReference type="InterPro" id="IPR023385">
    <property type="entry name" value="YopX-like_C"/>
</dbReference>
<evidence type="ECO:0000259" key="1">
    <source>
        <dbReference type="Pfam" id="PF09643"/>
    </source>
</evidence>
<accession>A0A0F9WDZ9</accession>
<comment type="caution">
    <text evidence="2">The sequence shown here is derived from an EMBL/GenBank/DDBJ whole genome shotgun (WGS) entry which is preliminary data.</text>
</comment>
<proteinExistence type="predicted"/>